<dbReference type="RefSeq" id="WP_018327014.1">
    <property type="nucleotide sequence ID" value="NZ_JACHBK010000002.1"/>
</dbReference>
<dbReference type="AlphaFoldDB" id="A0A7W8U933"/>
<dbReference type="EMBL" id="JACHBK010000002">
    <property type="protein sequence ID" value="MBB5534177.1"/>
    <property type="molecule type" value="Genomic_DNA"/>
</dbReference>
<comment type="caution">
    <text evidence="1">The sequence shown here is derived from an EMBL/GenBank/DDBJ whole genome shotgun (WGS) entry which is preliminary data.</text>
</comment>
<accession>A0A7W8U933</accession>
<proteinExistence type="predicted"/>
<protein>
    <submittedName>
        <fullName evidence="1">Uncharacterized protein</fullName>
    </submittedName>
</protein>
<name>A0A7W8U933_9HYPH</name>
<reference evidence="1 2" key="1">
    <citation type="submission" date="2020-08" db="EMBL/GenBank/DDBJ databases">
        <title>Genomic Encyclopedia of Type Strains, Phase IV (KMG-V): Genome sequencing to study the core and pangenomes of soil and plant-associated prokaryotes.</title>
        <authorList>
            <person name="Whitman W."/>
        </authorList>
    </citation>
    <scope>NUCLEOTIDE SEQUENCE [LARGE SCALE GENOMIC DNA]</scope>
    <source>
        <strain evidence="1 2">SEMIA 4084</strain>
    </source>
</reference>
<organism evidence="1 2">
    <name type="scientific">Rhizobium giardinii</name>
    <dbReference type="NCBI Taxonomy" id="56731"/>
    <lineage>
        <taxon>Bacteria</taxon>
        <taxon>Pseudomonadati</taxon>
        <taxon>Pseudomonadota</taxon>
        <taxon>Alphaproteobacteria</taxon>
        <taxon>Hyphomicrobiales</taxon>
        <taxon>Rhizobiaceae</taxon>
        <taxon>Rhizobium/Agrobacterium group</taxon>
        <taxon>Rhizobium</taxon>
    </lineage>
</organism>
<keyword evidence="2" id="KW-1185">Reference proteome</keyword>
<evidence type="ECO:0000313" key="2">
    <source>
        <dbReference type="Proteomes" id="UP000585507"/>
    </source>
</evidence>
<gene>
    <name evidence="1" type="ORF">GGD55_000848</name>
</gene>
<evidence type="ECO:0000313" key="1">
    <source>
        <dbReference type="EMBL" id="MBB5534177.1"/>
    </source>
</evidence>
<sequence length="295" mass="32593">MPLTADDLVSSSAFFAAIRRLAVELTAMYDENPRLMSIFASHQRWLMAQLGLSLHYGRDPSDPAKGLYVGRFVSAAVEHGIASRNTAAAFIQEMLAYRFARHSDNPPDNRMRPLEPTDVAVQSVVKWLYAHLSILDHLDGGTRAEALAADPALFTQLQPVIARGILETHEVRHPGETFNLFTWANAGGVVMDSFIARIEDFDPDAPRTLVGPISPADICRRYMISKTHLKRLLNKAAEMGSLGYETAAGRTALWLSQGFVREYLTYQAEKFAIIDAAFHRQAASAPAVRELTAVP</sequence>
<dbReference type="Proteomes" id="UP000585507">
    <property type="component" value="Unassembled WGS sequence"/>
</dbReference>